<comment type="subcellular location">
    <subcellularLocation>
        <location evidence="3">Secreted</location>
    </subcellularLocation>
</comment>
<dbReference type="SUPFAM" id="SSF74650">
    <property type="entry name" value="Galactose mutarotase-like"/>
    <property type="match status" value="1"/>
</dbReference>
<dbReference type="GO" id="GO:0000272">
    <property type="term" value="P:polysaccharide catabolic process"/>
    <property type="evidence" value="ECO:0007669"/>
    <property type="project" value="UniProtKB-KW"/>
</dbReference>
<dbReference type="InterPro" id="IPR030458">
    <property type="entry name" value="Glyco_hydro_31_AS"/>
</dbReference>
<feature type="chain" id="PRO_5025445151" description="Probable alpha/beta-glucosidase agdC" evidence="19">
    <location>
        <begin position="17"/>
        <end position="948"/>
    </location>
</feature>
<evidence type="ECO:0000313" key="23">
    <source>
        <dbReference type="EMBL" id="KAF2452397.1"/>
    </source>
</evidence>
<dbReference type="EC" id="3.2.1.20" evidence="5"/>
<dbReference type="OrthoDB" id="5839090at2759"/>
<dbReference type="CDD" id="cd14752">
    <property type="entry name" value="GH31_N"/>
    <property type="match status" value="1"/>
</dbReference>
<dbReference type="Proteomes" id="UP000799766">
    <property type="component" value="Unassembled WGS sequence"/>
</dbReference>
<dbReference type="GO" id="GO:0004558">
    <property type="term" value="F:alpha-1,4-glucosidase activity"/>
    <property type="evidence" value="ECO:0007669"/>
    <property type="project" value="UniProtKB-EC"/>
</dbReference>
<keyword evidence="24" id="KW-1185">Reference proteome</keyword>
<evidence type="ECO:0000313" key="24">
    <source>
        <dbReference type="Proteomes" id="UP000799766"/>
    </source>
</evidence>
<evidence type="ECO:0000259" key="20">
    <source>
        <dbReference type="Pfam" id="PF01055"/>
    </source>
</evidence>
<evidence type="ECO:0000256" key="1">
    <source>
        <dbReference type="ARBA" id="ARBA00000448"/>
    </source>
</evidence>
<evidence type="ECO:0000256" key="2">
    <source>
        <dbReference type="ARBA" id="ARBA00001657"/>
    </source>
</evidence>
<evidence type="ECO:0000256" key="11">
    <source>
        <dbReference type="ARBA" id="ARBA00023180"/>
    </source>
</evidence>
<evidence type="ECO:0000256" key="8">
    <source>
        <dbReference type="ARBA" id="ARBA00022525"/>
    </source>
</evidence>
<dbReference type="EMBL" id="MU001710">
    <property type="protein sequence ID" value="KAF2452397.1"/>
    <property type="molecule type" value="Genomic_DNA"/>
</dbReference>
<evidence type="ECO:0000256" key="5">
    <source>
        <dbReference type="ARBA" id="ARBA00012741"/>
    </source>
</evidence>
<dbReference type="SUPFAM" id="SSF51011">
    <property type="entry name" value="Glycosyl hydrolase domain"/>
    <property type="match status" value="1"/>
</dbReference>
<keyword evidence="13 17" id="KW-0326">Glycosidase</keyword>
<dbReference type="PANTHER" id="PTHR22762:SF67">
    <property type="entry name" value="ALPHA_BETA-GLUCOSIDASE AGDC-RELATED"/>
    <property type="match status" value="1"/>
</dbReference>
<name>A0A6A6NLN2_9PEZI</name>
<feature type="domain" description="Glycoside hydrolase family 31 TIM barrel" evidence="20">
    <location>
        <begin position="280"/>
        <end position="720"/>
    </location>
</feature>
<feature type="signal peptide" evidence="19">
    <location>
        <begin position="1"/>
        <end position="16"/>
    </location>
</feature>
<dbReference type="GO" id="GO:0071555">
    <property type="term" value="P:cell wall organization"/>
    <property type="evidence" value="ECO:0007669"/>
    <property type="project" value="UniProtKB-KW"/>
</dbReference>
<feature type="domain" description="Glycoside hydrolase family 31 N-terminal" evidence="21">
    <location>
        <begin position="109"/>
        <end position="230"/>
    </location>
</feature>
<evidence type="ECO:0000256" key="4">
    <source>
        <dbReference type="ARBA" id="ARBA00007806"/>
    </source>
</evidence>
<evidence type="ECO:0000256" key="9">
    <source>
        <dbReference type="ARBA" id="ARBA00022729"/>
    </source>
</evidence>
<evidence type="ECO:0000256" key="18">
    <source>
        <dbReference type="SAM" id="MobiDB-lite"/>
    </source>
</evidence>
<evidence type="ECO:0000256" key="13">
    <source>
        <dbReference type="ARBA" id="ARBA00023295"/>
    </source>
</evidence>
<dbReference type="GO" id="GO:0005576">
    <property type="term" value="C:extracellular region"/>
    <property type="evidence" value="ECO:0007669"/>
    <property type="project" value="UniProtKB-SubCell"/>
</dbReference>
<dbReference type="Pfam" id="PF01055">
    <property type="entry name" value="Glyco_hydro_31_2nd"/>
    <property type="match status" value="1"/>
</dbReference>
<dbReference type="InterPro" id="IPR048395">
    <property type="entry name" value="Glyco_hydro_31_C"/>
</dbReference>
<dbReference type="GO" id="GO:0030246">
    <property type="term" value="F:carbohydrate binding"/>
    <property type="evidence" value="ECO:0007669"/>
    <property type="project" value="InterPro"/>
</dbReference>
<keyword evidence="11" id="KW-0325">Glycoprotein</keyword>
<evidence type="ECO:0000259" key="21">
    <source>
        <dbReference type="Pfam" id="PF13802"/>
    </source>
</evidence>
<dbReference type="Pfam" id="PF21365">
    <property type="entry name" value="Glyco_hydro_31_3rd"/>
    <property type="match status" value="1"/>
</dbReference>
<proteinExistence type="inferred from homology"/>
<accession>A0A6A6NLN2</accession>
<dbReference type="InterPro" id="IPR013780">
    <property type="entry name" value="Glyco_hydro_b"/>
</dbReference>
<evidence type="ECO:0000256" key="12">
    <source>
        <dbReference type="ARBA" id="ARBA00023277"/>
    </source>
</evidence>
<keyword evidence="12" id="KW-0119">Carbohydrate metabolism</keyword>
<evidence type="ECO:0000259" key="22">
    <source>
        <dbReference type="Pfam" id="PF21365"/>
    </source>
</evidence>
<dbReference type="GO" id="GO:0008422">
    <property type="term" value="F:beta-glucosidase activity"/>
    <property type="evidence" value="ECO:0007669"/>
    <property type="project" value="UniProtKB-EC"/>
</dbReference>
<keyword evidence="10 17" id="KW-0378">Hydrolase</keyword>
<evidence type="ECO:0000256" key="15">
    <source>
        <dbReference type="ARBA" id="ARBA00023326"/>
    </source>
</evidence>
<evidence type="ECO:0000256" key="3">
    <source>
        <dbReference type="ARBA" id="ARBA00004613"/>
    </source>
</evidence>
<evidence type="ECO:0000256" key="17">
    <source>
        <dbReference type="RuleBase" id="RU361185"/>
    </source>
</evidence>
<protein>
    <recommendedName>
        <fullName evidence="7">Probable alpha/beta-glucosidase agdC</fullName>
        <ecNumber evidence="5">3.2.1.20</ecNumber>
        <ecNumber evidence="6">3.2.1.21</ecNumber>
    </recommendedName>
</protein>
<feature type="compositionally biased region" description="Pro residues" evidence="18">
    <location>
        <begin position="474"/>
        <end position="483"/>
    </location>
</feature>
<dbReference type="PANTHER" id="PTHR22762">
    <property type="entry name" value="ALPHA-GLUCOSIDASE"/>
    <property type="match status" value="1"/>
</dbReference>
<dbReference type="SUPFAM" id="SSF51445">
    <property type="entry name" value="(Trans)glycosidases"/>
    <property type="match status" value="1"/>
</dbReference>
<comment type="function">
    <text evidence="16">Glucosidase involved in the degradation of cellulosic biomass. Has both alpha- and beta-glucosidase activity.</text>
</comment>
<feature type="region of interest" description="Disordered" evidence="18">
    <location>
        <begin position="456"/>
        <end position="515"/>
    </location>
</feature>
<sequence>MLVPAGIALYLASTSAAPTNNIDVLDRRQLPPTDADVDGCPGYTASNVVQSGSSFSADLTLAGDACNAYGDDIEELTLSVTYETDKRLHVLITDAAEEAYRVPTSVFPRPESQDCSPEESDLEFDLVEDPFSFSVKRRHSGEVLFDSSVAPLVFEDQYLRLRTALPEDPNLYGLGEHADNFRLNTTNYTRTLWSRDSYGIPEGTNLYGNHPVYFDHRGENGTHGVFMLASNGMDVKINRTEEEGQYLEYNIIGGVLDLYYLAGDSPSDVSREYAGVAGVPAMQSYWTLGFHNCRYGYRDFYAVAEAIYNYSAAGIPLETMWTDIDYMYERYVFTTDPERFPVPRMRDIVDYLHEHDQHYIVMVDPAVAYQDYHTFNHGVDEDVFMKFDNGTIYKGVVWPGPSAFPDWFHPNTQGFWNLEFANFFDPATGIDIDGLWIDMNEAANFCPFPCLNPNETAEENGNPPERPFVRSQPRPIPGFPPEFQPGASDAPPDSTPYNDPWLAPPGATGNDPPAKHRRQLEIDLSAPLDTPVGIPGRDLLAPPYRIGNEATYQDYGGLSNMTIRTDLHHYNGLAELDTHNLYGTMMSETSRGAMLERRPAVRPLVITRSTFAGIGHWVGKWLGDNLSTWEKYRQSIQGMLDFSALYQVPMVGSDVCGFGNNATETLCARWAMLGAFYPFYRDHNQDNALPQEFYIWESVTEAAKKAIDVRYRLLDYFYTAMYDQSVDGSPSLLPMYFLYPGDANTFANALQFFYGPAMLVSPVTEENATSVEIYLPDDVFYDFYTHEVVQGAGASLNLTDVGFTDIPLHVRGGCVVPLRTESGMTTKEVRTKPFELLVAPGRDGVATGSLYLDDGDSIVQDATSYVEFAFANGCLTASGSFDYTAEGAEIAKFTVLGVEAGPSRVWVEMGGEAEDAMQECAYEFDGAKGELTVTARVMLTGGFSLKWE</sequence>
<evidence type="ECO:0000256" key="10">
    <source>
        <dbReference type="ARBA" id="ARBA00022801"/>
    </source>
</evidence>
<comment type="similarity">
    <text evidence="4 17">Belongs to the glycosyl hydrolase 31 family.</text>
</comment>
<dbReference type="Pfam" id="PF13802">
    <property type="entry name" value="Gal_mutarotas_2"/>
    <property type="match status" value="1"/>
</dbReference>
<keyword evidence="9 19" id="KW-0732">Signal</keyword>
<dbReference type="InterPro" id="IPR017853">
    <property type="entry name" value="GH"/>
</dbReference>
<gene>
    <name evidence="23" type="ORF">BDY21DRAFT_294758</name>
</gene>
<dbReference type="PROSITE" id="PS00129">
    <property type="entry name" value="GLYCOSYL_HYDROL_F31_1"/>
    <property type="match status" value="1"/>
</dbReference>
<evidence type="ECO:0000256" key="19">
    <source>
        <dbReference type="SAM" id="SignalP"/>
    </source>
</evidence>
<dbReference type="CDD" id="cd06602">
    <property type="entry name" value="GH31_MGAM_SI_GAA"/>
    <property type="match status" value="1"/>
</dbReference>
<dbReference type="InterPro" id="IPR000322">
    <property type="entry name" value="Glyco_hydro_31_TIM"/>
</dbReference>
<dbReference type="AlphaFoldDB" id="A0A6A6NLN2"/>
<keyword evidence="14" id="KW-0961">Cell wall biogenesis/degradation</keyword>
<dbReference type="EC" id="3.2.1.21" evidence="6"/>
<keyword evidence="15" id="KW-0624">Polysaccharide degradation</keyword>
<reference evidence="23" key="1">
    <citation type="journal article" date="2020" name="Stud. Mycol.">
        <title>101 Dothideomycetes genomes: a test case for predicting lifestyles and emergence of pathogens.</title>
        <authorList>
            <person name="Haridas S."/>
            <person name="Albert R."/>
            <person name="Binder M."/>
            <person name="Bloem J."/>
            <person name="Labutti K."/>
            <person name="Salamov A."/>
            <person name="Andreopoulos B."/>
            <person name="Baker S."/>
            <person name="Barry K."/>
            <person name="Bills G."/>
            <person name="Bluhm B."/>
            <person name="Cannon C."/>
            <person name="Castanera R."/>
            <person name="Culley D."/>
            <person name="Daum C."/>
            <person name="Ezra D."/>
            <person name="Gonzalez J."/>
            <person name="Henrissat B."/>
            <person name="Kuo A."/>
            <person name="Liang C."/>
            <person name="Lipzen A."/>
            <person name="Lutzoni F."/>
            <person name="Magnuson J."/>
            <person name="Mondo S."/>
            <person name="Nolan M."/>
            <person name="Ohm R."/>
            <person name="Pangilinan J."/>
            <person name="Park H.-J."/>
            <person name="Ramirez L."/>
            <person name="Alfaro M."/>
            <person name="Sun H."/>
            <person name="Tritt A."/>
            <person name="Yoshinaga Y."/>
            <person name="Zwiers L.-H."/>
            <person name="Turgeon B."/>
            <person name="Goodwin S."/>
            <person name="Spatafora J."/>
            <person name="Crous P."/>
            <person name="Grigoriev I."/>
        </authorList>
    </citation>
    <scope>NUCLEOTIDE SEQUENCE</scope>
    <source>
        <strain evidence="23">ATCC 16933</strain>
    </source>
</reference>
<evidence type="ECO:0000256" key="7">
    <source>
        <dbReference type="ARBA" id="ARBA00014002"/>
    </source>
</evidence>
<dbReference type="InterPro" id="IPR011013">
    <property type="entry name" value="Gal_mutarotase_sf_dom"/>
</dbReference>
<dbReference type="Gene3D" id="3.20.20.80">
    <property type="entry name" value="Glycosidases"/>
    <property type="match status" value="2"/>
</dbReference>
<dbReference type="Gene3D" id="2.60.40.1180">
    <property type="entry name" value="Golgi alpha-mannosidase II"/>
    <property type="match status" value="2"/>
</dbReference>
<comment type="catalytic activity">
    <reaction evidence="2">
        <text>Hydrolysis of terminal, non-reducing (1-&gt;4)-linked alpha-D-glucose residues with release of alpha-D-glucose.</text>
        <dbReference type="EC" id="3.2.1.20"/>
    </reaction>
</comment>
<dbReference type="InterPro" id="IPR025887">
    <property type="entry name" value="Glyco_hydro_31_N_dom"/>
</dbReference>
<dbReference type="Gene3D" id="2.60.40.1760">
    <property type="entry name" value="glycosyl hydrolase (family 31)"/>
    <property type="match status" value="1"/>
</dbReference>
<comment type="catalytic activity">
    <reaction evidence="1">
        <text>Hydrolysis of terminal, non-reducing beta-D-glucosyl residues with release of beta-D-glucose.</text>
        <dbReference type="EC" id="3.2.1.21"/>
    </reaction>
</comment>
<keyword evidence="8" id="KW-0964">Secreted</keyword>
<feature type="domain" description="Glycosyl hydrolase family 31 C-terminal" evidence="22">
    <location>
        <begin position="728"/>
        <end position="816"/>
    </location>
</feature>
<evidence type="ECO:0000256" key="16">
    <source>
        <dbReference type="ARBA" id="ARBA00025512"/>
    </source>
</evidence>
<evidence type="ECO:0000256" key="6">
    <source>
        <dbReference type="ARBA" id="ARBA00012744"/>
    </source>
</evidence>
<evidence type="ECO:0000256" key="14">
    <source>
        <dbReference type="ARBA" id="ARBA00023316"/>
    </source>
</evidence>
<organism evidence="23 24">
    <name type="scientific">Lineolata rhizophorae</name>
    <dbReference type="NCBI Taxonomy" id="578093"/>
    <lineage>
        <taxon>Eukaryota</taxon>
        <taxon>Fungi</taxon>
        <taxon>Dikarya</taxon>
        <taxon>Ascomycota</taxon>
        <taxon>Pezizomycotina</taxon>
        <taxon>Dothideomycetes</taxon>
        <taxon>Dothideomycetes incertae sedis</taxon>
        <taxon>Lineolatales</taxon>
        <taxon>Lineolataceae</taxon>
        <taxon>Lineolata</taxon>
    </lineage>
</organism>